<dbReference type="InterPro" id="IPR036047">
    <property type="entry name" value="F-box-like_dom_sf"/>
</dbReference>
<evidence type="ECO:0000313" key="2">
    <source>
        <dbReference type="EMBL" id="KAK6354385.1"/>
    </source>
</evidence>
<dbReference type="InterPro" id="IPR001810">
    <property type="entry name" value="F-box_dom"/>
</dbReference>
<accession>A0AAV9V5R9</accession>
<dbReference type="Pfam" id="PF00646">
    <property type="entry name" value="F-box"/>
    <property type="match status" value="1"/>
</dbReference>
<dbReference type="EMBL" id="JAVHNS010000005">
    <property type="protein sequence ID" value="KAK6354385.1"/>
    <property type="molecule type" value="Genomic_DNA"/>
</dbReference>
<reference evidence="2 3" key="1">
    <citation type="submission" date="2019-10" db="EMBL/GenBank/DDBJ databases">
        <authorList>
            <person name="Palmer J.M."/>
        </authorList>
    </citation>
    <scope>NUCLEOTIDE SEQUENCE [LARGE SCALE GENOMIC DNA]</scope>
    <source>
        <strain evidence="2 3">TWF730</strain>
    </source>
</reference>
<protein>
    <recommendedName>
        <fullName evidence="1">F-box domain-containing protein</fullName>
    </recommendedName>
</protein>
<name>A0AAV9V5R9_9PEZI</name>
<feature type="domain" description="F-box" evidence="1">
    <location>
        <begin position="12"/>
        <end position="43"/>
    </location>
</feature>
<evidence type="ECO:0000259" key="1">
    <source>
        <dbReference type="Pfam" id="PF00646"/>
    </source>
</evidence>
<sequence length="497" mass="56742">MREYSMEFPIVFPPELHFEIHSYLSFADLKSLSCCSKSIRDFVIPTLFYSFSLSEAAATDTRIRHEELYHITSRVFHLTLVTDCARGVNGVCNTFREQLKALNSFPNVISLALKHVSTESALEKADDRHSPSHFPNGSLRNRHLCFGEYFQIMSEKLASSWALYNNLRKMALILEHKELDTGRKCRPLRISQRNYREFLKPWYESGKITGPGLGEPDEHEHEVETEPITGPPLDSTICFPPNLQALTLSIDKAHEDIYYLDNSLVGILASMKSVKGTLRSLDLPVFDLLDAYTRYIGWCPDPDFIVYENVIKLSIPKCIVACLADTFPNVQHIIIRPSAVQPADEDGSDTKEELQRMKHLKTVIVPWSESDVSCWSEEEEEEEEDSGFFRPPNWRKDIVAARYKHLHKVYGPQEGSLKKLMLMRSGLGRWKAVGRSIITTSLIGIVITPSGSGVDEKVKWNYIWESDSENYPDVFALYERKDFCAELLPMVAESYGL</sequence>
<dbReference type="AlphaFoldDB" id="A0AAV9V5R9"/>
<gene>
    <name evidence="2" type="ORF">TWF730_008793</name>
</gene>
<comment type="caution">
    <text evidence="2">The sequence shown here is derived from an EMBL/GenBank/DDBJ whole genome shotgun (WGS) entry which is preliminary data.</text>
</comment>
<dbReference type="SUPFAM" id="SSF81383">
    <property type="entry name" value="F-box domain"/>
    <property type="match status" value="1"/>
</dbReference>
<organism evidence="2 3">
    <name type="scientific">Orbilia blumenaviensis</name>
    <dbReference type="NCBI Taxonomy" id="1796055"/>
    <lineage>
        <taxon>Eukaryota</taxon>
        <taxon>Fungi</taxon>
        <taxon>Dikarya</taxon>
        <taxon>Ascomycota</taxon>
        <taxon>Pezizomycotina</taxon>
        <taxon>Orbiliomycetes</taxon>
        <taxon>Orbiliales</taxon>
        <taxon>Orbiliaceae</taxon>
        <taxon>Orbilia</taxon>
    </lineage>
</organism>
<proteinExistence type="predicted"/>
<dbReference type="Proteomes" id="UP001373714">
    <property type="component" value="Unassembled WGS sequence"/>
</dbReference>
<evidence type="ECO:0000313" key="3">
    <source>
        <dbReference type="Proteomes" id="UP001373714"/>
    </source>
</evidence>
<keyword evidence="3" id="KW-1185">Reference proteome</keyword>